<dbReference type="Proteomes" id="UP001495147">
    <property type="component" value="Unassembled WGS sequence"/>
</dbReference>
<evidence type="ECO:0000313" key="3">
    <source>
        <dbReference type="EMBL" id="MEO3690477.1"/>
    </source>
</evidence>
<reference evidence="3 4" key="1">
    <citation type="submission" date="2024-05" db="EMBL/GenBank/DDBJ databases">
        <title>Roseateles sp. DJS-2-20 16S ribosomal RNA gene Genome sequencing and assembly.</title>
        <authorList>
            <person name="Woo H."/>
        </authorList>
    </citation>
    <scope>NUCLEOTIDE SEQUENCE [LARGE SCALE GENOMIC DNA]</scope>
    <source>
        <strain evidence="3 4">DJS-2-20</strain>
    </source>
</reference>
<feature type="chain" id="PRO_5046867930" evidence="2">
    <location>
        <begin position="24"/>
        <end position="66"/>
    </location>
</feature>
<sequence length="66" mass="6662">MKTPLIAAALTLALAGLVSPAQARSHHAAGTSASGHAPSLQAAKKAHKKTGKHGKKHVKKKAHAAD</sequence>
<proteinExistence type="predicted"/>
<organism evidence="3 4">
    <name type="scientific">Roseateles paludis</name>
    <dbReference type="NCBI Taxonomy" id="3145238"/>
    <lineage>
        <taxon>Bacteria</taxon>
        <taxon>Pseudomonadati</taxon>
        <taxon>Pseudomonadota</taxon>
        <taxon>Betaproteobacteria</taxon>
        <taxon>Burkholderiales</taxon>
        <taxon>Sphaerotilaceae</taxon>
        <taxon>Roseateles</taxon>
    </lineage>
</organism>
<evidence type="ECO:0000313" key="4">
    <source>
        <dbReference type="Proteomes" id="UP001495147"/>
    </source>
</evidence>
<feature type="signal peptide" evidence="2">
    <location>
        <begin position="1"/>
        <end position="23"/>
    </location>
</feature>
<name>A0ABV0FX30_9BURK</name>
<evidence type="ECO:0000256" key="1">
    <source>
        <dbReference type="SAM" id="MobiDB-lite"/>
    </source>
</evidence>
<feature type="compositionally biased region" description="Basic residues" evidence="1">
    <location>
        <begin position="44"/>
        <end position="66"/>
    </location>
</feature>
<gene>
    <name evidence="3" type="ORF">ABDJ85_03295</name>
</gene>
<accession>A0ABV0FX30</accession>
<dbReference type="EMBL" id="JBDPZD010000001">
    <property type="protein sequence ID" value="MEO3690477.1"/>
    <property type="molecule type" value="Genomic_DNA"/>
</dbReference>
<feature type="compositionally biased region" description="Low complexity" evidence="1">
    <location>
        <begin position="28"/>
        <end position="37"/>
    </location>
</feature>
<protein>
    <submittedName>
        <fullName evidence="3">Uncharacterized protein</fullName>
    </submittedName>
</protein>
<comment type="caution">
    <text evidence="3">The sequence shown here is derived from an EMBL/GenBank/DDBJ whole genome shotgun (WGS) entry which is preliminary data.</text>
</comment>
<dbReference type="RefSeq" id="WP_347703307.1">
    <property type="nucleotide sequence ID" value="NZ_JBDPZD010000001.1"/>
</dbReference>
<keyword evidence="4" id="KW-1185">Reference proteome</keyword>
<evidence type="ECO:0000256" key="2">
    <source>
        <dbReference type="SAM" id="SignalP"/>
    </source>
</evidence>
<keyword evidence="2" id="KW-0732">Signal</keyword>
<feature type="region of interest" description="Disordered" evidence="1">
    <location>
        <begin position="21"/>
        <end position="66"/>
    </location>
</feature>